<dbReference type="PANTHER" id="PTHR24198">
    <property type="entry name" value="ANKYRIN REPEAT AND PROTEIN KINASE DOMAIN-CONTAINING PROTEIN"/>
    <property type="match status" value="1"/>
</dbReference>
<evidence type="ECO:0000256" key="1">
    <source>
        <dbReference type="ARBA" id="ARBA00022737"/>
    </source>
</evidence>
<evidence type="ECO:0000256" key="2">
    <source>
        <dbReference type="ARBA" id="ARBA00023043"/>
    </source>
</evidence>
<dbReference type="SMART" id="SM00248">
    <property type="entry name" value="ANK"/>
    <property type="match status" value="6"/>
</dbReference>
<dbReference type="PROSITE" id="PS50088">
    <property type="entry name" value="ANK_REPEAT"/>
    <property type="match status" value="2"/>
</dbReference>
<keyword evidence="1" id="KW-0677">Repeat</keyword>
<dbReference type="Gene3D" id="1.25.40.20">
    <property type="entry name" value="Ankyrin repeat-containing domain"/>
    <property type="match status" value="2"/>
</dbReference>
<proteinExistence type="predicted"/>
<accession>A0A024UQT6</accession>
<keyword evidence="2 3" id="KW-0040">ANK repeat</keyword>
<dbReference type="RefSeq" id="XP_008862335.1">
    <property type="nucleotide sequence ID" value="XM_008864113.1"/>
</dbReference>
<dbReference type="GeneID" id="20078143"/>
<dbReference type="PROSITE" id="PS50297">
    <property type="entry name" value="ANK_REP_REGION"/>
    <property type="match status" value="2"/>
</dbReference>
<dbReference type="PANTHER" id="PTHR24198:SF165">
    <property type="entry name" value="ANKYRIN REPEAT-CONTAINING PROTEIN-RELATED"/>
    <property type="match status" value="1"/>
</dbReference>
<dbReference type="SUPFAM" id="SSF48403">
    <property type="entry name" value="Ankyrin repeat"/>
    <property type="match status" value="1"/>
</dbReference>
<dbReference type="eggNOG" id="KOG4177">
    <property type="taxonomic scope" value="Eukaryota"/>
</dbReference>
<dbReference type="Pfam" id="PF12796">
    <property type="entry name" value="Ank_2"/>
    <property type="match status" value="1"/>
</dbReference>
<name>A0A024UQT6_9STRA</name>
<dbReference type="InterPro" id="IPR036770">
    <property type="entry name" value="Ankyrin_rpt-contain_sf"/>
</dbReference>
<feature type="repeat" description="ANK" evidence="3">
    <location>
        <begin position="37"/>
        <end position="69"/>
    </location>
</feature>
<dbReference type="EMBL" id="KI913953">
    <property type="protein sequence ID" value="ETW08530.1"/>
    <property type="molecule type" value="Genomic_DNA"/>
</dbReference>
<gene>
    <name evidence="4" type="ORF">H310_01093</name>
</gene>
<evidence type="ECO:0000313" key="4">
    <source>
        <dbReference type="EMBL" id="ETW08530.1"/>
    </source>
</evidence>
<feature type="repeat" description="ANK" evidence="3">
    <location>
        <begin position="161"/>
        <end position="193"/>
    </location>
</feature>
<sequence>MRVHRDYTLLEAAIHAHQGEDVLGHLVEHVDVNLYSKGLTLLHQAILADNVPAATLLLHCGANVLCNDERKATPLHLAKSAEAALLLLRRGACVEWQRYDGATPLHTCGLSSIARVLVQHKANVHARTFNGDTPLHGCKDAEMVKCLVDDGGAQVNVANTDKFTPLHVACSFGRWRVAIALLERSASLDALDRSGRTPSDVVKAVRSLLFPLNMNDKSELDRTLVSLDVWAAGRRRGDDNRVIYEKLVWHALRPVCRDPKCALVVATRLPLDLVNSIVIQWLGPWAPATA</sequence>
<organism evidence="4">
    <name type="scientific">Aphanomyces invadans</name>
    <dbReference type="NCBI Taxonomy" id="157072"/>
    <lineage>
        <taxon>Eukaryota</taxon>
        <taxon>Sar</taxon>
        <taxon>Stramenopiles</taxon>
        <taxon>Oomycota</taxon>
        <taxon>Saprolegniomycetes</taxon>
        <taxon>Saprolegniales</taxon>
        <taxon>Verrucalvaceae</taxon>
        <taxon>Aphanomyces</taxon>
    </lineage>
</organism>
<dbReference type="VEuPathDB" id="FungiDB:H310_01093"/>
<protein>
    <submittedName>
        <fullName evidence="4">Uncharacterized protein</fullName>
    </submittedName>
</protein>
<dbReference type="OrthoDB" id="59442at2759"/>
<dbReference type="STRING" id="157072.A0A024UQT6"/>
<dbReference type="Pfam" id="PF00023">
    <property type="entry name" value="Ank"/>
    <property type="match status" value="1"/>
</dbReference>
<evidence type="ECO:0000256" key="3">
    <source>
        <dbReference type="PROSITE-ProRule" id="PRU00023"/>
    </source>
</evidence>
<dbReference type="AlphaFoldDB" id="A0A024UQT6"/>
<dbReference type="InterPro" id="IPR002110">
    <property type="entry name" value="Ankyrin_rpt"/>
</dbReference>
<reference evidence="4" key="1">
    <citation type="submission" date="2013-12" db="EMBL/GenBank/DDBJ databases">
        <title>The Genome Sequence of Aphanomyces invadans NJM9701.</title>
        <authorList>
            <consortium name="The Broad Institute Genomics Platform"/>
            <person name="Russ C."/>
            <person name="Tyler B."/>
            <person name="van West P."/>
            <person name="Dieguez-Uribeondo J."/>
            <person name="Young S.K."/>
            <person name="Zeng Q."/>
            <person name="Gargeya S."/>
            <person name="Fitzgerald M."/>
            <person name="Abouelleil A."/>
            <person name="Alvarado L."/>
            <person name="Chapman S.B."/>
            <person name="Gainer-Dewar J."/>
            <person name="Goldberg J."/>
            <person name="Griggs A."/>
            <person name="Gujja S."/>
            <person name="Hansen M."/>
            <person name="Howarth C."/>
            <person name="Imamovic A."/>
            <person name="Ireland A."/>
            <person name="Larimer J."/>
            <person name="McCowan C."/>
            <person name="Murphy C."/>
            <person name="Pearson M."/>
            <person name="Poon T.W."/>
            <person name="Priest M."/>
            <person name="Roberts A."/>
            <person name="Saif S."/>
            <person name="Shea T."/>
            <person name="Sykes S."/>
            <person name="Wortman J."/>
            <person name="Nusbaum C."/>
            <person name="Birren B."/>
        </authorList>
    </citation>
    <scope>NUCLEOTIDE SEQUENCE [LARGE SCALE GENOMIC DNA]</scope>
    <source>
        <strain evidence="4">NJM9701</strain>
    </source>
</reference>